<evidence type="ECO:0000256" key="4">
    <source>
        <dbReference type="ARBA" id="ARBA00023163"/>
    </source>
</evidence>
<protein>
    <submittedName>
        <fullName evidence="7">TetR/AcrR family transcriptional regulator C-terminal domain-containing protein</fullName>
    </submittedName>
</protein>
<dbReference type="Gene3D" id="1.10.357.10">
    <property type="entry name" value="Tetracycline Repressor, domain 2"/>
    <property type="match status" value="1"/>
</dbReference>
<evidence type="ECO:0000313" key="7">
    <source>
        <dbReference type="EMBL" id="MEF2256104.1"/>
    </source>
</evidence>
<sequence>MTRSDGEPDATRRPLSRDSILAAALELVDAEGLESLTMRALGARLGVEAMSIYHHLPSKQAVIDGIVDLVWAKVTLTGDTRDWRTAVRRTARSAFTTLLRHPWANRIRASSGGPARMTYIDASLGHLRSAGFTPEQAFHAHHVLEAYIQGYVIQALDFAPTDAAAEREQRDAALAYLEQVGHTHLIEHVNLHASDQGSGFDFGLMLLLDGLDARLERSHPQ</sequence>
<evidence type="ECO:0000256" key="3">
    <source>
        <dbReference type="ARBA" id="ARBA00023125"/>
    </source>
</evidence>
<comment type="caution">
    <text evidence="7">The sequence shown here is derived from an EMBL/GenBank/DDBJ whole genome shotgun (WGS) entry which is preliminary data.</text>
</comment>
<dbReference type="PROSITE" id="PS50977">
    <property type="entry name" value="HTH_TETR_2"/>
    <property type="match status" value="1"/>
</dbReference>
<gene>
    <name evidence="7" type="ORF">V2V91_13320</name>
</gene>
<dbReference type="Pfam" id="PF02909">
    <property type="entry name" value="TetR_C_1"/>
    <property type="match status" value="1"/>
</dbReference>
<keyword evidence="1" id="KW-0678">Repressor</keyword>
<dbReference type="PANTHER" id="PTHR30055">
    <property type="entry name" value="HTH-TYPE TRANSCRIPTIONAL REGULATOR RUTR"/>
    <property type="match status" value="1"/>
</dbReference>
<evidence type="ECO:0000256" key="1">
    <source>
        <dbReference type="ARBA" id="ARBA00022491"/>
    </source>
</evidence>
<feature type="domain" description="HTH tetR-type" evidence="6">
    <location>
        <begin position="14"/>
        <end position="74"/>
    </location>
</feature>
<dbReference type="SUPFAM" id="SSF48498">
    <property type="entry name" value="Tetracyclin repressor-like, C-terminal domain"/>
    <property type="match status" value="1"/>
</dbReference>
<dbReference type="InterPro" id="IPR004111">
    <property type="entry name" value="Repressor_TetR_C"/>
</dbReference>
<keyword evidence="3 5" id="KW-0238">DNA-binding</keyword>
<accession>A0ABU7VBD0</accession>
<dbReference type="EMBL" id="JAZHOV010000008">
    <property type="protein sequence ID" value="MEF2256104.1"/>
    <property type="molecule type" value="Genomic_DNA"/>
</dbReference>
<proteinExistence type="predicted"/>
<dbReference type="InterPro" id="IPR036271">
    <property type="entry name" value="Tet_transcr_reg_TetR-rel_C_sf"/>
</dbReference>
<dbReference type="PANTHER" id="PTHR30055:SF151">
    <property type="entry name" value="TRANSCRIPTIONAL REGULATORY PROTEIN"/>
    <property type="match status" value="1"/>
</dbReference>
<keyword evidence="8" id="KW-1185">Reference proteome</keyword>
<keyword evidence="2" id="KW-0805">Transcription regulation</keyword>
<dbReference type="Pfam" id="PF00440">
    <property type="entry name" value="TetR_N"/>
    <property type="match status" value="1"/>
</dbReference>
<evidence type="ECO:0000256" key="2">
    <source>
        <dbReference type="ARBA" id="ARBA00023015"/>
    </source>
</evidence>
<keyword evidence="4" id="KW-0804">Transcription</keyword>
<name>A0ABU7VBD0_9MICO</name>
<evidence type="ECO:0000313" key="8">
    <source>
        <dbReference type="Proteomes" id="UP001351900"/>
    </source>
</evidence>
<evidence type="ECO:0000259" key="6">
    <source>
        <dbReference type="PROSITE" id="PS50977"/>
    </source>
</evidence>
<dbReference type="InterPro" id="IPR001647">
    <property type="entry name" value="HTH_TetR"/>
</dbReference>
<dbReference type="PRINTS" id="PR00400">
    <property type="entry name" value="TETREPRESSOR"/>
</dbReference>
<dbReference type="InterPro" id="IPR009057">
    <property type="entry name" value="Homeodomain-like_sf"/>
</dbReference>
<dbReference type="PRINTS" id="PR00455">
    <property type="entry name" value="HTHTETR"/>
</dbReference>
<organism evidence="7 8">
    <name type="scientific">Microbacterium schleiferi</name>
    <dbReference type="NCBI Taxonomy" id="69362"/>
    <lineage>
        <taxon>Bacteria</taxon>
        <taxon>Bacillati</taxon>
        <taxon>Actinomycetota</taxon>
        <taxon>Actinomycetes</taxon>
        <taxon>Micrococcales</taxon>
        <taxon>Microbacteriaceae</taxon>
        <taxon>Microbacterium</taxon>
    </lineage>
</organism>
<dbReference type="Proteomes" id="UP001351900">
    <property type="component" value="Unassembled WGS sequence"/>
</dbReference>
<dbReference type="InterPro" id="IPR050109">
    <property type="entry name" value="HTH-type_TetR-like_transc_reg"/>
</dbReference>
<feature type="DNA-binding region" description="H-T-H motif" evidence="5">
    <location>
        <begin position="37"/>
        <end position="56"/>
    </location>
</feature>
<dbReference type="InterPro" id="IPR003012">
    <property type="entry name" value="Tet_transcr_reg_TetR"/>
</dbReference>
<evidence type="ECO:0000256" key="5">
    <source>
        <dbReference type="PROSITE-ProRule" id="PRU00335"/>
    </source>
</evidence>
<reference evidence="7 8" key="1">
    <citation type="submission" date="2024-01" db="EMBL/GenBank/DDBJ databases">
        <title>the genome sequence of strain Microbacterium schleiferi NBRC 15075.</title>
        <authorList>
            <person name="Ding Y."/>
            <person name="Zhang G."/>
        </authorList>
    </citation>
    <scope>NUCLEOTIDE SEQUENCE [LARGE SCALE GENOMIC DNA]</scope>
    <source>
        <strain evidence="7 8">NBRC 15075</strain>
    </source>
</reference>
<dbReference type="Gene3D" id="1.10.10.60">
    <property type="entry name" value="Homeodomain-like"/>
    <property type="match status" value="1"/>
</dbReference>
<dbReference type="RefSeq" id="WP_331792221.1">
    <property type="nucleotide sequence ID" value="NZ_BAAAUO010000001.1"/>
</dbReference>
<dbReference type="SUPFAM" id="SSF46689">
    <property type="entry name" value="Homeodomain-like"/>
    <property type="match status" value="1"/>
</dbReference>